<dbReference type="CDD" id="cd06815">
    <property type="entry name" value="PLPDE_III_AR_like_1"/>
    <property type="match status" value="1"/>
</dbReference>
<protein>
    <submittedName>
        <fullName evidence="5">Alanine/ornithine racemase family PLP-dependent enzyme</fullName>
    </submittedName>
</protein>
<name>A0A4R1C0F2_9ACTN</name>
<reference evidence="5 6" key="1">
    <citation type="submission" date="2019-03" db="EMBL/GenBank/DDBJ databases">
        <authorList>
            <person name="Kim M.K.M."/>
        </authorList>
    </citation>
    <scope>NUCLEOTIDE SEQUENCE [LARGE SCALE GENOMIC DNA]</scope>
    <source>
        <strain evidence="5 6">18JY15-6</strain>
    </source>
</reference>
<evidence type="ECO:0000256" key="3">
    <source>
        <dbReference type="ARBA" id="ARBA00023235"/>
    </source>
</evidence>
<evidence type="ECO:0000256" key="1">
    <source>
        <dbReference type="ARBA" id="ARBA00001933"/>
    </source>
</evidence>
<keyword evidence="2" id="KW-0663">Pyridoxal phosphate</keyword>
<dbReference type="SUPFAM" id="SSF51419">
    <property type="entry name" value="PLP-binding barrel"/>
    <property type="match status" value="1"/>
</dbReference>
<dbReference type="EMBL" id="SJZJ01000015">
    <property type="protein sequence ID" value="TCJ23923.1"/>
    <property type="molecule type" value="Genomic_DNA"/>
</dbReference>
<dbReference type="GO" id="GO:0005829">
    <property type="term" value="C:cytosol"/>
    <property type="evidence" value="ECO:0007669"/>
    <property type="project" value="TreeGrafter"/>
</dbReference>
<evidence type="ECO:0000313" key="5">
    <source>
        <dbReference type="EMBL" id="TCJ23923.1"/>
    </source>
</evidence>
<evidence type="ECO:0000256" key="2">
    <source>
        <dbReference type="ARBA" id="ARBA00022898"/>
    </source>
</evidence>
<comment type="cofactor">
    <cofactor evidence="1">
        <name>pyridoxal 5'-phosphate</name>
        <dbReference type="ChEBI" id="CHEBI:597326"/>
    </cofactor>
</comment>
<gene>
    <name evidence="5" type="ORF">EPD65_09910</name>
</gene>
<evidence type="ECO:0000259" key="4">
    <source>
        <dbReference type="Pfam" id="PF01168"/>
    </source>
</evidence>
<dbReference type="GO" id="GO:0008784">
    <property type="term" value="F:alanine racemase activity"/>
    <property type="evidence" value="ECO:0007669"/>
    <property type="project" value="TreeGrafter"/>
</dbReference>
<keyword evidence="3" id="KW-0413">Isomerase</keyword>
<dbReference type="RefSeq" id="WP_131583648.1">
    <property type="nucleotide sequence ID" value="NZ_SJZJ01000015.1"/>
</dbReference>
<comment type="caution">
    <text evidence="5">The sequence shown here is derived from an EMBL/GenBank/DDBJ whole genome shotgun (WGS) entry which is preliminary data.</text>
</comment>
<dbReference type="Gene3D" id="3.20.20.10">
    <property type="entry name" value="Alanine racemase"/>
    <property type="match status" value="1"/>
</dbReference>
<organism evidence="5 6">
    <name type="scientific">Nocardioides jejuensis</name>
    <dbReference type="NCBI Taxonomy" id="2502782"/>
    <lineage>
        <taxon>Bacteria</taxon>
        <taxon>Bacillati</taxon>
        <taxon>Actinomycetota</taxon>
        <taxon>Actinomycetes</taxon>
        <taxon>Propionibacteriales</taxon>
        <taxon>Nocardioidaceae</taxon>
        <taxon>Nocardioides</taxon>
    </lineage>
</organism>
<dbReference type="PANTHER" id="PTHR30511:SF3">
    <property type="entry name" value="LYSINE RACEMASE"/>
    <property type="match status" value="1"/>
</dbReference>
<accession>A0A4R1C0F2</accession>
<dbReference type="OrthoDB" id="504078at2"/>
<keyword evidence="6" id="KW-1185">Reference proteome</keyword>
<proteinExistence type="predicted"/>
<dbReference type="Proteomes" id="UP000295453">
    <property type="component" value="Unassembled WGS sequence"/>
</dbReference>
<sequence>MSAPRLVVDLVKVEANTRQLVEQLRPRGISVTGVTKAALGSPEIGAAMLRGGAIGLADSRIENLTRLAAGAPASASRTLIRSPMISQVDQVVRHATTSLNTGLRVLDALDEAARRQRRTHQVVLMVELGDLREGIAPEDVIDLALTTRTRRRLRLAGLGTNLACQNGVVPDDRNMGELSRLVEEVEAATGESLAVVSGGNSANLPWALSTSAVGRINDLRIGEAILLGTEPLHRTVLPGLHDDAFRLVAEVIEAGVKPSQPWGALAQTAYGELAPLRAGGGSGTTRQAILALGRQDVLLEGLVPPPGITILGMSSDHLVVDCGDHRLAVGDELTFGVGYGALVQAMTSPFVAVVLTEPAAARGRAATPGTYLPS</sequence>
<evidence type="ECO:0000313" key="6">
    <source>
        <dbReference type="Proteomes" id="UP000295453"/>
    </source>
</evidence>
<dbReference type="InterPro" id="IPR000821">
    <property type="entry name" value="Ala_racemase"/>
</dbReference>
<feature type="domain" description="Alanine racemase N-terminal" evidence="4">
    <location>
        <begin position="8"/>
        <end position="225"/>
    </location>
</feature>
<dbReference type="PANTHER" id="PTHR30511">
    <property type="entry name" value="ALANINE RACEMASE"/>
    <property type="match status" value="1"/>
</dbReference>
<dbReference type="InterPro" id="IPR001608">
    <property type="entry name" value="Ala_racemase_N"/>
</dbReference>
<dbReference type="Pfam" id="PF01168">
    <property type="entry name" value="Ala_racemase_N"/>
    <property type="match status" value="1"/>
</dbReference>
<dbReference type="AlphaFoldDB" id="A0A4R1C0F2"/>
<dbReference type="GO" id="GO:0030170">
    <property type="term" value="F:pyridoxal phosphate binding"/>
    <property type="evidence" value="ECO:0007669"/>
    <property type="project" value="TreeGrafter"/>
</dbReference>
<dbReference type="InterPro" id="IPR029066">
    <property type="entry name" value="PLP-binding_barrel"/>
</dbReference>